<dbReference type="CDD" id="cd19075">
    <property type="entry name" value="AKR_AKR7A1-5"/>
    <property type="match status" value="1"/>
</dbReference>
<protein>
    <recommendedName>
        <fullName evidence="3">NADP-dependent oxidoreductase domain-containing protein</fullName>
    </recommendedName>
</protein>
<dbReference type="RefSeq" id="XP_016250076.1">
    <property type="nucleotide sequence ID" value="XM_016392557.1"/>
</dbReference>
<organism evidence="4 5">
    <name type="scientific">Cladophialophora immunda</name>
    <dbReference type="NCBI Taxonomy" id="569365"/>
    <lineage>
        <taxon>Eukaryota</taxon>
        <taxon>Fungi</taxon>
        <taxon>Dikarya</taxon>
        <taxon>Ascomycota</taxon>
        <taxon>Pezizomycotina</taxon>
        <taxon>Eurotiomycetes</taxon>
        <taxon>Chaetothyriomycetidae</taxon>
        <taxon>Chaetothyriales</taxon>
        <taxon>Herpotrichiellaceae</taxon>
        <taxon>Cladophialophora</taxon>
    </lineage>
</organism>
<feature type="domain" description="NADP-dependent oxidoreductase" evidence="3">
    <location>
        <begin position="20"/>
        <end position="326"/>
    </location>
</feature>
<dbReference type="PANTHER" id="PTHR43364">
    <property type="entry name" value="NADH-SPECIFIC METHYLGLYOXAL REDUCTASE-RELATED"/>
    <property type="match status" value="1"/>
</dbReference>
<name>A0A0D2CI63_9EURO</name>
<accession>A0A0D2CI63</accession>
<dbReference type="HOGENOM" id="CLU_023205_1_1_1"/>
<evidence type="ECO:0000256" key="2">
    <source>
        <dbReference type="ARBA" id="ARBA00038157"/>
    </source>
</evidence>
<dbReference type="InterPro" id="IPR020471">
    <property type="entry name" value="AKR"/>
</dbReference>
<reference evidence="4 5" key="1">
    <citation type="submission" date="2015-01" db="EMBL/GenBank/DDBJ databases">
        <title>The Genome Sequence of Cladophialophora immunda CBS83496.</title>
        <authorList>
            <consortium name="The Broad Institute Genomics Platform"/>
            <person name="Cuomo C."/>
            <person name="de Hoog S."/>
            <person name="Gorbushina A."/>
            <person name="Stielow B."/>
            <person name="Teixiera M."/>
            <person name="Abouelleil A."/>
            <person name="Chapman S.B."/>
            <person name="Priest M."/>
            <person name="Young S.K."/>
            <person name="Wortman J."/>
            <person name="Nusbaum C."/>
            <person name="Birren B."/>
        </authorList>
    </citation>
    <scope>NUCLEOTIDE SEQUENCE [LARGE SCALE GENOMIC DNA]</scope>
    <source>
        <strain evidence="4 5">CBS 83496</strain>
    </source>
</reference>
<dbReference type="OrthoDB" id="2310150at2759"/>
<dbReference type="STRING" id="569365.A0A0D2CI63"/>
<proteinExistence type="inferred from homology"/>
<gene>
    <name evidence="4" type="ORF">PV07_05646</name>
</gene>
<dbReference type="VEuPathDB" id="FungiDB:PV07_05646"/>
<keyword evidence="1" id="KW-0560">Oxidoreductase</keyword>
<keyword evidence="5" id="KW-1185">Reference proteome</keyword>
<dbReference type="Pfam" id="PF00248">
    <property type="entry name" value="Aldo_ket_red"/>
    <property type="match status" value="1"/>
</dbReference>
<dbReference type="InterPro" id="IPR050523">
    <property type="entry name" value="AKR_Detox_Biosynth"/>
</dbReference>
<dbReference type="PRINTS" id="PR00069">
    <property type="entry name" value="ALDKETRDTASE"/>
</dbReference>
<dbReference type="GO" id="GO:0016491">
    <property type="term" value="F:oxidoreductase activity"/>
    <property type="evidence" value="ECO:0007669"/>
    <property type="project" value="UniProtKB-KW"/>
</dbReference>
<comment type="similarity">
    <text evidence="2">Belongs to the aldo/keto reductase family. Aldo/keto reductase 2 subfamily.</text>
</comment>
<dbReference type="GeneID" id="27344840"/>
<evidence type="ECO:0000256" key="1">
    <source>
        <dbReference type="ARBA" id="ARBA00023002"/>
    </source>
</evidence>
<dbReference type="Proteomes" id="UP000054466">
    <property type="component" value="Unassembled WGS sequence"/>
</dbReference>
<sequence length="361" mass="40679">MSLSVSTTTTTIAQEPKPRVILGLMNFGPDPNAGGRITTLDEFNRCLDHFQERGYNEVDTARLYMEGKQEEFTAAAQWKKRGLVLATKVYPVHPGFHGSQVLRTKVSDSLQALQTDHVDIFYLHAADRSVPFAETLETVNELYQRGKFERLGLSNYTAFEVAEIVTMCNERGWVRPTIYQAVYNAITRSIEDELIPCCRRYGMEIVVYNPLAGGMLSGKYTTAASIPTEGRFSDKNTRAAVYREKYFKDTTFEALKDIESVLKRRNLTFVETALRWLRHHSALRMKDDGNDGILIGVSSFSQLESNLNDLEKGPLPDEVVQALDGAWMNVKATAGNYWHLDLKYSYDTVAALFGKGAERGE</sequence>
<dbReference type="EMBL" id="KN847042">
    <property type="protein sequence ID" value="KIW29860.1"/>
    <property type="molecule type" value="Genomic_DNA"/>
</dbReference>
<evidence type="ECO:0000313" key="4">
    <source>
        <dbReference type="EMBL" id="KIW29860.1"/>
    </source>
</evidence>
<evidence type="ECO:0000259" key="3">
    <source>
        <dbReference type="Pfam" id="PF00248"/>
    </source>
</evidence>
<dbReference type="SUPFAM" id="SSF51430">
    <property type="entry name" value="NAD(P)-linked oxidoreductase"/>
    <property type="match status" value="1"/>
</dbReference>
<dbReference type="InterPro" id="IPR036812">
    <property type="entry name" value="NAD(P)_OxRdtase_dom_sf"/>
</dbReference>
<dbReference type="PANTHER" id="PTHR43364:SF4">
    <property type="entry name" value="NAD(P)-LINKED OXIDOREDUCTASE SUPERFAMILY PROTEIN"/>
    <property type="match status" value="1"/>
</dbReference>
<dbReference type="AlphaFoldDB" id="A0A0D2CI63"/>
<dbReference type="Gene3D" id="3.20.20.100">
    <property type="entry name" value="NADP-dependent oxidoreductase domain"/>
    <property type="match status" value="1"/>
</dbReference>
<dbReference type="InterPro" id="IPR023210">
    <property type="entry name" value="NADP_OxRdtase_dom"/>
</dbReference>
<evidence type="ECO:0000313" key="5">
    <source>
        <dbReference type="Proteomes" id="UP000054466"/>
    </source>
</evidence>